<comment type="caution">
    <text evidence="1">The sequence shown here is derived from an EMBL/GenBank/DDBJ whole genome shotgun (WGS) entry which is preliminary data.</text>
</comment>
<gene>
    <name evidence="1" type="ORF">Alo02nite_89470</name>
</gene>
<name>A0ABQ4AZP9_9ACTN</name>
<dbReference type="Proteomes" id="UP000631312">
    <property type="component" value="Unassembled WGS sequence"/>
</dbReference>
<accession>A0ABQ4AZP9</accession>
<evidence type="ECO:0000313" key="1">
    <source>
        <dbReference type="EMBL" id="GIE46049.1"/>
    </source>
</evidence>
<reference evidence="1 2" key="1">
    <citation type="submission" date="2021-01" db="EMBL/GenBank/DDBJ databases">
        <title>Whole genome shotgun sequence of Actinoplanes lobatus NBRC 12513.</title>
        <authorList>
            <person name="Komaki H."/>
            <person name="Tamura T."/>
        </authorList>
    </citation>
    <scope>NUCLEOTIDE SEQUENCE [LARGE SCALE GENOMIC DNA]</scope>
    <source>
        <strain evidence="1 2">NBRC 12513</strain>
    </source>
</reference>
<proteinExistence type="predicted"/>
<dbReference type="EMBL" id="BOMP01000185">
    <property type="protein sequence ID" value="GIE46049.1"/>
    <property type="molecule type" value="Genomic_DNA"/>
</dbReference>
<evidence type="ECO:0000313" key="2">
    <source>
        <dbReference type="Proteomes" id="UP000631312"/>
    </source>
</evidence>
<keyword evidence="2" id="KW-1185">Reference proteome</keyword>
<organism evidence="1 2">
    <name type="scientific">Actinoplanes lobatus</name>
    <dbReference type="NCBI Taxonomy" id="113568"/>
    <lineage>
        <taxon>Bacteria</taxon>
        <taxon>Bacillati</taxon>
        <taxon>Actinomycetota</taxon>
        <taxon>Actinomycetes</taxon>
        <taxon>Micromonosporales</taxon>
        <taxon>Micromonosporaceae</taxon>
        <taxon>Actinoplanes</taxon>
    </lineage>
</organism>
<sequence length="137" mass="13584">MSVMVIVTGCGPQSKVIRPPAATAFTTAAEVQLAGVPLPIVRSGRLVSTARAVAGTVAFPPGLPGFGSVFGLALGFGGTGVGTEADEAGGAAAELAATAGANGRSELWHAASEPAAHTARMIRPQRIGRCYGFPPAT</sequence>
<protein>
    <submittedName>
        <fullName evidence="1">Uncharacterized protein</fullName>
    </submittedName>
</protein>